<dbReference type="SUPFAM" id="SSF88946">
    <property type="entry name" value="Sigma2 domain of RNA polymerase sigma factors"/>
    <property type="match status" value="1"/>
</dbReference>
<dbReference type="Proteomes" id="UP000594042">
    <property type="component" value="Chromosome"/>
</dbReference>
<dbReference type="Gene3D" id="1.10.10.10">
    <property type="entry name" value="Winged helix-like DNA-binding domain superfamily/Winged helix DNA-binding domain"/>
    <property type="match status" value="1"/>
</dbReference>
<dbReference type="GO" id="GO:0003677">
    <property type="term" value="F:DNA binding"/>
    <property type="evidence" value="ECO:0007669"/>
    <property type="project" value="UniProtKB-KW"/>
</dbReference>
<dbReference type="SUPFAM" id="SSF88659">
    <property type="entry name" value="Sigma3 and sigma4 domains of RNA polymerase sigma factors"/>
    <property type="match status" value="1"/>
</dbReference>
<keyword evidence="2" id="KW-0805">Transcription regulation</keyword>
<evidence type="ECO:0000256" key="3">
    <source>
        <dbReference type="ARBA" id="ARBA00023082"/>
    </source>
</evidence>
<dbReference type="InterPro" id="IPR039425">
    <property type="entry name" value="RNA_pol_sigma-70-like"/>
</dbReference>
<dbReference type="Gene3D" id="1.10.1740.10">
    <property type="match status" value="1"/>
</dbReference>
<reference evidence="9" key="1">
    <citation type="submission" date="2020-07" db="EMBL/GenBank/DDBJ databases">
        <title>Complete genome sequencing of Coprobacter sp. strain 2CBH44.</title>
        <authorList>
            <person name="Sakamoto M."/>
            <person name="Murakami T."/>
            <person name="Mori H."/>
        </authorList>
    </citation>
    <scope>NUCLEOTIDE SEQUENCE [LARGE SCALE GENOMIC DNA]</scope>
    <source>
        <strain evidence="9">2CBH44</strain>
    </source>
</reference>
<keyword evidence="5" id="KW-0804">Transcription</keyword>
<keyword evidence="8" id="KW-0240">DNA-directed RNA polymerase</keyword>
<comment type="similarity">
    <text evidence="1">Belongs to the sigma-70 factor family. ECF subfamily.</text>
</comment>
<organism evidence="8 9">
    <name type="scientific">Coprobacter secundus subsp. similis</name>
    <dbReference type="NCBI Taxonomy" id="2751153"/>
    <lineage>
        <taxon>Bacteria</taxon>
        <taxon>Pseudomonadati</taxon>
        <taxon>Bacteroidota</taxon>
        <taxon>Bacteroidia</taxon>
        <taxon>Bacteroidales</taxon>
        <taxon>Barnesiellaceae</taxon>
        <taxon>Coprobacter</taxon>
    </lineage>
</organism>
<proteinExistence type="inferred from homology"/>
<gene>
    <name evidence="8" type="ORF">Cop2CBH44_25350</name>
</gene>
<evidence type="ECO:0000256" key="1">
    <source>
        <dbReference type="ARBA" id="ARBA00010641"/>
    </source>
</evidence>
<dbReference type="InterPro" id="IPR007627">
    <property type="entry name" value="RNA_pol_sigma70_r2"/>
</dbReference>
<accession>A0A7G1HZA8</accession>
<dbReference type="GO" id="GO:0000428">
    <property type="term" value="C:DNA-directed RNA polymerase complex"/>
    <property type="evidence" value="ECO:0007669"/>
    <property type="project" value="UniProtKB-KW"/>
</dbReference>
<feature type="domain" description="RNA polymerase sigma factor 70 region 4 type 2" evidence="7">
    <location>
        <begin position="128"/>
        <end position="180"/>
    </location>
</feature>
<dbReference type="InterPro" id="IPR014284">
    <property type="entry name" value="RNA_pol_sigma-70_dom"/>
</dbReference>
<evidence type="ECO:0000259" key="6">
    <source>
        <dbReference type="Pfam" id="PF04542"/>
    </source>
</evidence>
<dbReference type="EMBL" id="AP023322">
    <property type="protein sequence ID" value="BCI64182.1"/>
    <property type="molecule type" value="Genomic_DNA"/>
</dbReference>
<dbReference type="RefSeq" id="WP_200754944.1">
    <property type="nucleotide sequence ID" value="NZ_AP023322.1"/>
</dbReference>
<evidence type="ECO:0000259" key="7">
    <source>
        <dbReference type="Pfam" id="PF08281"/>
    </source>
</evidence>
<dbReference type="InterPro" id="IPR013324">
    <property type="entry name" value="RNA_pol_sigma_r3/r4-like"/>
</dbReference>
<evidence type="ECO:0000313" key="8">
    <source>
        <dbReference type="EMBL" id="BCI64182.1"/>
    </source>
</evidence>
<keyword evidence="9" id="KW-1185">Reference proteome</keyword>
<dbReference type="InterPro" id="IPR013325">
    <property type="entry name" value="RNA_pol_sigma_r2"/>
</dbReference>
<dbReference type="GO" id="GO:0016987">
    <property type="term" value="F:sigma factor activity"/>
    <property type="evidence" value="ECO:0007669"/>
    <property type="project" value="UniProtKB-KW"/>
</dbReference>
<evidence type="ECO:0000256" key="4">
    <source>
        <dbReference type="ARBA" id="ARBA00023125"/>
    </source>
</evidence>
<dbReference type="PANTHER" id="PTHR43133:SF8">
    <property type="entry name" value="RNA POLYMERASE SIGMA FACTOR HI_1459-RELATED"/>
    <property type="match status" value="1"/>
</dbReference>
<evidence type="ECO:0000256" key="2">
    <source>
        <dbReference type="ARBA" id="ARBA00023015"/>
    </source>
</evidence>
<protein>
    <submittedName>
        <fullName evidence="8">DNA-directed RNA polymerase sigma-70 factor</fullName>
    </submittedName>
</protein>
<name>A0A7G1HZA8_9BACT</name>
<evidence type="ECO:0000313" key="9">
    <source>
        <dbReference type="Proteomes" id="UP000594042"/>
    </source>
</evidence>
<dbReference type="PANTHER" id="PTHR43133">
    <property type="entry name" value="RNA POLYMERASE ECF-TYPE SIGMA FACTO"/>
    <property type="match status" value="1"/>
</dbReference>
<dbReference type="InterPro" id="IPR036388">
    <property type="entry name" value="WH-like_DNA-bd_sf"/>
</dbReference>
<dbReference type="GO" id="GO:0006352">
    <property type="term" value="P:DNA-templated transcription initiation"/>
    <property type="evidence" value="ECO:0007669"/>
    <property type="project" value="InterPro"/>
</dbReference>
<dbReference type="Pfam" id="PF08281">
    <property type="entry name" value="Sigma70_r4_2"/>
    <property type="match status" value="1"/>
</dbReference>
<sequence>MFLFKRKGEAESDEDLLQQYLRSGDAEYFGILYNRYIPLVYGLCLKYLRAPEDAEDAVMQLFEELSDKVKHYEISNFKTWLYSVAKNHCLQLLRRDAREFPADWNTLVAESGEFLDLLEEEGDEEQLKALHHCLDRLPEEQRVSVCEFFLSEKSYAEIAEQTGYLLKSVKSYIQNGKRNLKLCIEKTTKEWGYCPI</sequence>
<evidence type="ECO:0000256" key="5">
    <source>
        <dbReference type="ARBA" id="ARBA00023163"/>
    </source>
</evidence>
<dbReference type="AlphaFoldDB" id="A0A7G1HZA8"/>
<keyword evidence="4" id="KW-0238">DNA-binding</keyword>
<dbReference type="InterPro" id="IPR013249">
    <property type="entry name" value="RNA_pol_sigma70_r4_t2"/>
</dbReference>
<dbReference type="NCBIfam" id="TIGR02937">
    <property type="entry name" value="sigma70-ECF"/>
    <property type="match status" value="1"/>
</dbReference>
<keyword evidence="3" id="KW-0731">Sigma factor</keyword>
<dbReference type="Pfam" id="PF04542">
    <property type="entry name" value="Sigma70_r2"/>
    <property type="match status" value="1"/>
</dbReference>
<feature type="domain" description="RNA polymerase sigma-70 region 2" evidence="6">
    <location>
        <begin position="32"/>
        <end position="98"/>
    </location>
</feature>
<dbReference type="KEGG" id="copr:Cop2CBH44_25350"/>